<dbReference type="InterPro" id="IPR005181">
    <property type="entry name" value="SASA"/>
</dbReference>
<gene>
    <name evidence="3" type="ORF">CIK91_05725</name>
</gene>
<comment type="caution">
    <text evidence="3">The sequence shown here is derived from an EMBL/GenBank/DDBJ whole genome shotgun (WGS) entry which is preliminary data.</text>
</comment>
<dbReference type="InterPro" id="IPR036514">
    <property type="entry name" value="SGNH_hydro_sf"/>
</dbReference>
<evidence type="ECO:0000259" key="2">
    <source>
        <dbReference type="Pfam" id="PF03629"/>
    </source>
</evidence>
<keyword evidence="1" id="KW-0378">Hydrolase</keyword>
<name>A0ABX4EIT0_SEGBR</name>
<organism evidence="3 4">
    <name type="scientific">Segatella bryantii</name>
    <name type="common">Prevotella bryantii</name>
    <dbReference type="NCBI Taxonomy" id="77095"/>
    <lineage>
        <taxon>Bacteria</taxon>
        <taxon>Pseudomonadati</taxon>
        <taxon>Bacteroidota</taxon>
        <taxon>Bacteroidia</taxon>
        <taxon>Bacteroidales</taxon>
        <taxon>Prevotellaceae</taxon>
        <taxon>Segatella</taxon>
    </lineage>
</organism>
<evidence type="ECO:0000313" key="3">
    <source>
        <dbReference type="EMBL" id="OYP55970.1"/>
    </source>
</evidence>
<dbReference type="InterPro" id="IPR039329">
    <property type="entry name" value="SIAE"/>
</dbReference>
<dbReference type="PANTHER" id="PTHR22901">
    <property type="entry name" value="SIALATE O-ACETYLESTERASE"/>
    <property type="match status" value="1"/>
</dbReference>
<dbReference type="Pfam" id="PF03629">
    <property type="entry name" value="SASA"/>
    <property type="match status" value="1"/>
</dbReference>
<evidence type="ECO:0000313" key="4">
    <source>
        <dbReference type="Proteomes" id="UP000216189"/>
    </source>
</evidence>
<sequence length="466" mass="52598">MLSAMVLLASLAARAEVKLPRFFSDGMVLQQQSACNLWGTARAEKHLKVKTSWDGKTYTTTVGQDGKWQLQVNTPVAGGPYTITFDDGDKTQLQNILIGEVWICSGQSNMEMPMKGFKGQPVAGATEEIMTGADANLHFFTVKRNPQLSPIDSVSGKWEEASSASIRQFSATAYFFGKALRKNLNVPVGLIVTAFGGSACEAWMAKDWLKKDFPTVTLPWSQEDVDKKQQRCPTALYNGMLRPLIGYTLKGAIWYQGEDNVNRAGNYADLFSTMIKGWRKDWNQGDFPFYYCQIAPYNYDLIQWDYNSAILREQQAMVEKMVPNSRMAVLMDAGLEYGIHPRKKREAGERLAVLALSNTYKVQGLPDFATYSHVEFNNDTAVVAFDRSKEWVYFQNGPSSDLFEVAGEDKVFYPAKTWTSRNRVYVKSDKVKKPVAVRYAFKNWVQGDLFHDGLPVSSFRTDTWEK</sequence>
<dbReference type="Gene3D" id="2.60.40.10">
    <property type="entry name" value="Immunoglobulins"/>
    <property type="match status" value="1"/>
</dbReference>
<accession>A0ABX4EIT0</accession>
<dbReference type="Gene3D" id="3.40.50.1110">
    <property type="entry name" value="SGNH hydrolase"/>
    <property type="match status" value="1"/>
</dbReference>
<evidence type="ECO:0000256" key="1">
    <source>
        <dbReference type="ARBA" id="ARBA00022801"/>
    </source>
</evidence>
<keyword evidence="4" id="KW-1185">Reference proteome</keyword>
<protein>
    <submittedName>
        <fullName evidence="3">Sialate O-acetylesterase</fullName>
    </submittedName>
</protein>
<dbReference type="EMBL" id="NPJF01000026">
    <property type="protein sequence ID" value="OYP55970.1"/>
    <property type="molecule type" value="Genomic_DNA"/>
</dbReference>
<reference evidence="3 4" key="1">
    <citation type="submission" date="2017-08" db="EMBL/GenBank/DDBJ databases">
        <title>Comparative genomics of non-oral Prevotella species.</title>
        <authorList>
            <person name="Accetto T."/>
            <person name="Nograsek B."/>
            <person name="Avgustin G."/>
        </authorList>
    </citation>
    <scope>NUCLEOTIDE SEQUENCE [LARGE SCALE GENOMIC DNA]</scope>
    <source>
        <strain evidence="3 4">TC1-1</strain>
    </source>
</reference>
<dbReference type="Proteomes" id="UP000216189">
    <property type="component" value="Unassembled WGS sequence"/>
</dbReference>
<dbReference type="InterPro" id="IPR013783">
    <property type="entry name" value="Ig-like_fold"/>
</dbReference>
<feature type="domain" description="Sialate O-acetylesterase" evidence="2">
    <location>
        <begin position="100"/>
        <end position="316"/>
    </location>
</feature>
<proteinExistence type="predicted"/>
<dbReference type="PANTHER" id="PTHR22901:SF0">
    <property type="entry name" value="SIALATE O-ACETYLESTERASE"/>
    <property type="match status" value="1"/>
</dbReference>
<dbReference type="SUPFAM" id="SSF52266">
    <property type="entry name" value="SGNH hydrolase"/>
    <property type="match status" value="1"/>
</dbReference>